<keyword evidence="3" id="KW-1185">Reference proteome</keyword>
<evidence type="ECO:0000313" key="3">
    <source>
        <dbReference type="Proteomes" id="UP000447434"/>
    </source>
</evidence>
<gene>
    <name evidence="2" type="ORF">Lalb_Chr17g0338881</name>
</gene>
<feature type="region of interest" description="Disordered" evidence="1">
    <location>
        <begin position="1"/>
        <end position="23"/>
    </location>
</feature>
<accession>A0A6A5LQQ4</accession>
<evidence type="ECO:0000256" key="1">
    <source>
        <dbReference type="SAM" id="MobiDB-lite"/>
    </source>
</evidence>
<feature type="compositionally biased region" description="Basic and acidic residues" evidence="1">
    <location>
        <begin position="11"/>
        <end position="22"/>
    </location>
</feature>
<proteinExistence type="predicted"/>
<sequence>MLGDNNALLNEETKQYPQESDRPSWFQSVMNSGEMPDNIVGNSSLSSEGYKVYHFSEFDMSESSTKFSKGVKENTLMGKLLEARLEGHKSCSKAGKSTS</sequence>
<dbReference type="AlphaFoldDB" id="A0A6A5LQQ4"/>
<protein>
    <submittedName>
        <fullName evidence="2">Uncharacterized protein</fullName>
    </submittedName>
</protein>
<evidence type="ECO:0000313" key="2">
    <source>
        <dbReference type="EMBL" id="KAE9595446.1"/>
    </source>
</evidence>
<dbReference type="EMBL" id="WOCE01000017">
    <property type="protein sequence ID" value="KAE9595446.1"/>
    <property type="molecule type" value="Genomic_DNA"/>
</dbReference>
<comment type="caution">
    <text evidence="2">The sequence shown here is derived from an EMBL/GenBank/DDBJ whole genome shotgun (WGS) entry which is preliminary data.</text>
</comment>
<reference evidence="3" key="1">
    <citation type="journal article" date="2020" name="Nat. Commun.">
        <title>Genome sequence of the cluster root forming white lupin.</title>
        <authorList>
            <person name="Hufnagel B."/>
            <person name="Marques A."/>
            <person name="Soriano A."/>
            <person name="Marques L."/>
            <person name="Divol F."/>
            <person name="Doumas P."/>
            <person name="Sallet E."/>
            <person name="Mancinotti D."/>
            <person name="Carrere S."/>
            <person name="Marande W."/>
            <person name="Arribat S."/>
            <person name="Keller J."/>
            <person name="Huneau C."/>
            <person name="Blein T."/>
            <person name="Aime D."/>
            <person name="Laguerre M."/>
            <person name="Taylor J."/>
            <person name="Schubert V."/>
            <person name="Nelson M."/>
            <person name="Geu-Flores F."/>
            <person name="Crespi M."/>
            <person name="Gallardo-Guerrero K."/>
            <person name="Delaux P.-M."/>
            <person name="Salse J."/>
            <person name="Berges H."/>
            <person name="Guyot R."/>
            <person name="Gouzy J."/>
            <person name="Peret B."/>
        </authorList>
    </citation>
    <scope>NUCLEOTIDE SEQUENCE [LARGE SCALE GENOMIC DNA]</scope>
    <source>
        <strain evidence="3">cv. Amiga</strain>
    </source>
</reference>
<dbReference type="Proteomes" id="UP000447434">
    <property type="component" value="Chromosome 17"/>
</dbReference>
<name>A0A6A5LQQ4_LUPAL</name>
<organism evidence="2 3">
    <name type="scientific">Lupinus albus</name>
    <name type="common">White lupine</name>
    <name type="synonym">Lupinus termis</name>
    <dbReference type="NCBI Taxonomy" id="3870"/>
    <lineage>
        <taxon>Eukaryota</taxon>
        <taxon>Viridiplantae</taxon>
        <taxon>Streptophyta</taxon>
        <taxon>Embryophyta</taxon>
        <taxon>Tracheophyta</taxon>
        <taxon>Spermatophyta</taxon>
        <taxon>Magnoliopsida</taxon>
        <taxon>eudicotyledons</taxon>
        <taxon>Gunneridae</taxon>
        <taxon>Pentapetalae</taxon>
        <taxon>rosids</taxon>
        <taxon>fabids</taxon>
        <taxon>Fabales</taxon>
        <taxon>Fabaceae</taxon>
        <taxon>Papilionoideae</taxon>
        <taxon>50 kb inversion clade</taxon>
        <taxon>genistoids sensu lato</taxon>
        <taxon>core genistoids</taxon>
        <taxon>Genisteae</taxon>
        <taxon>Lupinus</taxon>
    </lineage>
</organism>